<dbReference type="EMBL" id="FNYV01000023">
    <property type="protein sequence ID" value="SEK07057.1"/>
    <property type="molecule type" value="Genomic_DNA"/>
</dbReference>
<dbReference type="AlphaFoldDB" id="A0A1H7E1X2"/>
<organism evidence="2 3">
    <name type="scientific">Micromonospora phaseoli</name>
    <dbReference type="NCBI Taxonomy" id="1144548"/>
    <lineage>
        <taxon>Bacteria</taxon>
        <taxon>Bacillati</taxon>
        <taxon>Actinomycetota</taxon>
        <taxon>Actinomycetes</taxon>
        <taxon>Micromonosporales</taxon>
        <taxon>Micromonosporaceae</taxon>
        <taxon>Micromonospora</taxon>
    </lineage>
</organism>
<proteinExistence type="predicted"/>
<keyword evidence="3" id="KW-1185">Reference proteome</keyword>
<dbReference type="SUPFAM" id="SSF159888">
    <property type="entry name" value="YdhG-like"/>
    <property type="match status" value="1"/>
</dbReference>
<accession>A0A1H7E1X2</accession>
<reference evidence="3" key="1">
    <citation type="submission" date="2016-10" db="EMBL/GenBank/DDBJ databases">
        <authorList>
            <person name="Varghese N."/>
            <person name="Submissions S."/>
        </authorList>
    </citation>
    <scope>NUCLEOTIDE SEQUENCE [LARGE SCALE GENOMIC DNA]</scope>
    <source>
        <strain evidence="3">CGMCC 4.7038</strain>
    </source>
</reference>
<sequence length="133" mass="14555">EPSRACHTGAMARPQTVDEYIDGFTGPGRELLEQLRALAHEAVPEASEAIKWGYPAWVHPSGTILFMVSGHARHASVAFTPSTREGFDAQLAGFATGKGTVKLPYGQPVPGDLLRRMIAFRVREHEDDGVLWM</sequence>
<protein>
    <submittedName>
        <fullName evidence="2">Uncharacterized conserved protein YdhG, YjbR/CyaY-like superfamily, DUF1801 family</fullName>
    </submittedName>
</protein>
<dbReference type="Pfam" id="PF08818">
    <property type="entry name" value="DUF1801"/>
    <property type="match status" value="1"/>
</dbReference>
<feature type="non-terminal residue" evidence="2">
    <location>
        <position position="1"/>
    </location>
</feature>
<dbReference type="Proteomes" id="UP000198707">
    <property type="component" value="Unassembled WGS sequence"/>
</dbReference>
<evidence type="ECO:0000259" key="1">
    <source>
        <dbReference type="Pfam" id="PF08818"/>
    </source>
</evidence>
<name>A0A1H7E1X2_9ACTN</name>
<feature type="domain" description="YdhG-like" evidence="1">
    <location>
        <begin position="29"/>
        <end position="122"/>
    </location>
</feature>
<evidence type="ECO:0000313" key="3">
    <source>
        <dbReference type="Proteomes" id="UP000198707"/>
    </source>
</evidence>
<dbReference type="InterPro" id="IPR014922">
    <property type="entry name" value="YdhG-like"/>
</dbReference>
<evidence type="ECO:0000313" key="2">
    <source>
        <dbReference type="EMBL" id="SEK07057.1"/>
    </source>
</evidence>
<gene>
    <name evidence="2" type="ORF">SAMN05443287_12327</name>
</gene>
<dbReference type="Gene3D" id="3.90.1150.200">
    <property type="match status" value="1"/>
</dbReference>